<evidence type="ECO:0000256" key="1">
    <source>
        <dbReference type="SAM" id="MobiDB-lite"/>
    </source>
</evidence>
<organism evidence="2 3">
    <name type="scientific">Micromonospora olivasterospora</name>
    <dbReference type="NCBI Taxonomy" id="1880"/>
    <lineage>
        <taxon>Bacteria</taxon>
        <taxon>Bacillati</taxon>
        <taxon>Actinomycetota</taxon>
        <taxon>Actinomycetes</taxon>
        <taxon>Micromonosporales</taxon>
        <taxon>Micromonosporaceae</taxon>
        <taxon>Micromonospora</taxon>
    </lineage>
</organism>
<dbReference type="AlphaFoldDB" id="A0A562IFY3"/>
<proteinExistence type="predicted"/>
<name>A0A562IFY3_MICOL</name>
<accession>A0A562IFY3</accession>
<keyword evidence="3" id="KW-1185">Reference proteome</keyword>
<feature type="region of interest" description="Disordered" evidence="1">
    <location>
        <begin position="1"/>
        <end position="39"/>
    </location>
</feature>
<protein>
    <submittedName>
        <fullName evidence="2">Uncharacterized protein</fullName>
    </submittedName>
</protein>
<comment type="caution">
    <text evidence="2">The sequence shown here is derived from an EMBL/GenBank/DDBJ whole genome shotgun (WGS) entry which is preliminary data.</text>
</comment>
<gene>
    <name evidence="2" type="ORF">JD77_04948</name>
</gene>
<dbReference type="EMBL" id="VLKE01000001">
    <property type="protein sequence ID" value="TWH69931.1"/>
    <property type="molecule type" value="Genomic_DNA"/>
</dbReference>
<dbReference type="Proteomes" id="UP000319825">
    <property type="component" value="Unassembled WGS sequence"/>
</dbReference>
<evidence type="ECO:0000313" key="3">
    <source>
        <dbReference type="Proteomes" id="UP000319825"/>
    </source>
</evidence>
<reference evidence="2 3" key="1">
    <citation type="submission" date="2019-07" db="EMBL/GenBank/DDBJ databases">
        <title>R&amp;d 2014.</title>
        <authorList>
            <person name="Klenk H.-P."/>
        </authorList>
    </citation>
    <scope>NUCLEOTIDE SEQUENCE [LARGE SCALE GENOMIC DNA]</scope>
    <source>
        <strain evidence="2 3">DSM 43868</strain>
    </source>
</reference>
<evidence type="ECO:0000313" key="2">
    <source>
        <dbReference type="EMBL" id="TWH69931.1"/>
    </source>
</evidence>
<sequence>METDHGGVEYALATAGEDDDPESLIGEPIGDEPHADEEE</sequence>